<dbReference type="InterPro" id="IPR026037">
    <property type="entry name" value="PgpA"/>
</dbReference>
<feature type="transmembrane region" description="Helical" evidence="2">
    <location>
        <begin position="88"/>
        <end position="111"/>
    </location>
</feature>
<keyword evidence="1" id="KW-0442">Lipid degradation</keyword>
<comment type="pathway">
    <text evidence="1">Phospholipid metabolism; phosphatidylglycerol biosynthesis; phosphatidylglycerol from CDP-diacylglycerol: step 2/2.</text>
</comment>
<dbReference type="GO" id="GO:0006655">
    <property type="term" value="P:phosphatidylglycerol biosynthetic process"/>
    <property type="evidence" value="ECO:0007669"/>
    <property type="project" value="UniProtKB-UniPathway"/>
</dbReference>
<dbReference type="PANTHER" id="PTHR36305">
    <property type="entry name" value="PHOSPHATIDYLGLYCEROPHOSPHATASE A"/>
    <property type="match status" value="1"/>
</dbReference>
<dbReference type="UniPathway" id="UPA00084">
    <property type="reaction ID" value="UER00504"/>
</dbReference>
<dbReference type="InterPro" id="IPR007686">
    <property type="entry name" value="YutG/PgpA"/>
</dbReference>
<reference evidence="4 5" key="1">
    <citation type="submission" date="2017-08" db="EMBL/GenBank/DDBJ databases">
        <authorList>
            <person name="de Groot N.N."/>
        </authorList>
    </citation>
    <scope>NUCLEOTIDE SEQUENCE [LARGE SCALE GENOMIC DNA]</scope>
    <source>
        <strain evidence="4 5">USBA 352</strain>
    </source>
</reference>
<keyword evidence="1" id="KW-0479">Metal-binding</keyword>
<dbReference type="InterPro" id="IPR036681">
    <property type="entry name" value="PgpA-like_sf"/>
</dbReference>
<comment type="cofactor">
    <cofactor evidence="1">
        <name>Mg(2+)</name>
        <dbReference type="ChEBI" id="CHEBI:18420"/>
    </cofactor>
</comment>
<evidence type="ECO:0000256" key="1">
    <source>
        <dbReference type="PIRNR" id="PIRNR006162"/>
    </source>
</evidence>
<dbReference type="SUPFAM" id="SSF101307">
    <property type="entry name" value="YutG-like"/>
    <property type="match status" value="1"/>
</dbReference>
<feature type="transmembrane region" description="Helical" evidence="2">
    <location>
        <begin position="140"/>
        <end position="158"/>
    </location>
</feature>
<keyword evidence="2" id="KW-1133">Transmembrane helix</keyword>
<dbReference type="CDD" id="cd06971">
    <property type="entry name" value="PgpA"/>
    <property type="match status" value="1"/>
</dbReference>
<evidence type="ECO:0000313" key="5">
    <source>
        <dbReference type="Proteomes" id="UP000219331"/>
    </source>
</evidence>
<dbReference type="Proteomes" id="UP000219331">
    <property type="component" value="Unassembled WGS sequence"/>
</dbReference>
<dbReference type="Pfam" id="PF04608">
    <property type="entry name" value="PgpA"/>
    <property type="match status" value="1"/>
</dbReference>
<keyword evidence="1" id="KW-0997">Cell inner membrane</keyword>
<evidence type="ECO:0000259" key="3">
    <source>
        <dbReference type="Pfam" id="PF04608"/>
    </source>
</evidence>
<sequence length="159" mass="16443">MSRLVHKPSQRLGHVLALSFGAGLSPVWPGTVGAVVGLVLAAGLALLSVPLQIAGLAALFFVGVWASGVVATATGTEDPQIVVIDESFGAAAVVLALPAEPLWWIAGFIAFRAFDILKPFPVNWAHDKVTGGMGIMLDDAAAALYAILILCPIAWFLAS</sequence>
<keyword evidence="1" id="KW-1003">Cell membrane</keyword>
<comment type="function">
    <text evidence="1">Lipid phosphatase which dephosphorylates phosphatidylglycerophosphate (PGP) to phosphatidylglycerol (PG).</text>
</comment>
<keyword evidence="1" id="KW-1208">Phospholipid metabolism</keyword>
<dbReference type="PANTHER" id="PTHR36305:SF1">
    <property type="entry name" value="PHOSPHATIDYLGLYCEROPHOSPHATASE A"/>
    <property type="match status" value="1"/>
</dbReference>
<comment type="catalytic activity">
    <reaction evidence="1">
        <text>a 1,2-diacyl-sn-glycero-3-phospho-(1'-sn-glycero-3'-phosphate) + H2O = a 1,2-diacyl-sn-glycero-3-phospho-(1'-sn-glycerol) + phosphate</text>
        <dbReference type="Rhea" id="RHEA:33751"/>
        <dbReference type="ChEBI" id="CHEBI:15377"/>
        <dbReference type="ChEBI" id="CHEBI:43474"/>
        <dbReference type="ChEBI" id="CHEBI:60110"/>
        <dbReference type="ChEBI" id="CHEBI:64716"/>
        <dbReference type="EC" id="3.1.3.27"/>
    </reaction>
</comment>
<feature type="transmembrane region" description="Helical" evidence="2">
    <location>
        <begin position="51"/>
        <end position="76"/>
    </location>
</feature>
<keyword evidence="1" id="KW-0443">Lipid metabolism</keyword>
<dbReference type="GO" id="GO:0046872">
    <property type="term" value="F:metal ion binding"/>
    <property type="evidence" value="ECO:0007669"/>
    <property type="project" value="UniProtKB-KW"/>
</dbReference>
<dbReference type="GO" id="GO:0009395">
    <property type="term" value="P:phospholipid catabolic process"/>
    <property type="evidence" value="ECO:0007669"/>
    <property type="project" value="UniProtKB-KW"/>
</dbReference>
<accession>A0A285SHG7</accession>
<keyword evidence="1 2" id="KW-0812">Transmembrane</keyword>
<keyword evidence="5" id="KW-1185">Reference proteome</keyword>
<dbReference type="AlphaFoldDB" id="A0A285SHG7"/>
<dbReference type="EC" id="3.1.3.27" evidence="1"/>
<dbReference type="GO" id="GO:0005886">
    <property type="term" value="C:plasma membrane"/>
    <property type="evidence" value="ECO:0007669"/>
    <property type="project" value="UniProtKB-SubCell"/>
</dbReference>
<keyword evidence="1" id="KW-0460">Magnesium</keyword>
<dbReference type="RefSeq" id="WP_176522079.1">
    <property type="nucleotide sequence ID" value="NZ_OBML01000005.1"/>
</dbReference>
<proteinExistence type="predicted"/>
<protein>
    <recommendedName>
        <fullName evidence="1">Phosphatidylglycerophosphatase A</fullName>
        <ecNumber evidence="1">3.1.3.27</ecNumber>
    </recommendedName>
    <alternativeName>
        <fullName evidence="1">Phosphatidylglycerolphosphate phosphatase A</fullName>
    </alternativeName>
</protein>
<comment type="subcellular location">
    <subcellularLocation>
        <location evidence="1">Cell inner membrane</location>
        <topology evidence="1">Multi-pass membrane protein</topology>
    </subcellularLocation>
</comment>
<dbReference type="PIRSF" id="PIRSF006162">
    <property type="entry name" value="PgpA"/>
    <property type="match status" value="1"/>
</dbReference>
<keyword evidence="1 2" id="KW-0472">Membrane</keyword>
<name>A0A285SHG7_9HYPH</name>
<keyword evidence="1" id="KW-0595">Phospholipid degradation</keyword>
<evidence type="ECO:0000256" key="2">
    <source>
        <dbReference type="SAM" id="Phobius"/>
    </source>
</evidence>
<feature type="domain" description="YutG/PgpA" evidence="3">
    <location>
        <begin position="16"/>
        <end position="151"/>
    </location>
</feature>
<dbReference type="EMBL" id="OBML01000005">
    <property type="protein sequence ID" value="SOC07382.1"/>
    <property type="molecule type" value="Genomic_DNA"/>
</dbReference>
<keyword evidence="1" id="KW-0378">Hydrolase</keyword>
<evidence type="ECO:0000313" key="4">
    <source>
        <dbReference type="EMBL" id="SOC07382.1"/>
    </source>
</evidence>
<organism evidence="4 5">
    <name type="scientific">Stappia indica</name>
    <dbReference type="NCBI Taxonomy" id="538381"/>
    <lineage>
        <taxon>Bacteria</taxon>
        <taxon>Pseudomonadati</taxon>
        <taxon>Pseudomonadota</taxon>
        <taxon>Alphaproteobacteria</taxon>
        <taxon>Hyphomicrobiales</taxon>
        <taxon>Stappiaceae</taxon>
        <taxon>Stappia</taxon>
    </lineage>
</organism>
<dbReference type="GO" id="GO:0008962">
    <property type="term" value="F:phosphatidylglycerophosphatase activity"/>
    <property type="evidence" value="ECO:0007669"/>
    <property type="project" value="UniProtKB-EC"/>
</dbReference>
<gene>
    <name evidence="4" type="ORF">SAMN05421512_105356</name>
</gene>
<dbReference type="STRING" id="538381.GCA_001696535_01864"/>